<dbReference type="Pfam" id="PF09678">
    <property type="entry name" value="Caa3_CtaG"/>
    <property type="match status" value="1"/>
</dbReference>
<keyword evidence="3" id="KW-0812">Transmembrane</keyword>
<name>W4VG78_9BACI</name>
<evidence type="ECO:0000313" key="6">
    <source>
        <dbReference type="EMBL" id="GAE91769.1"/>
    </source>
</evidence>
<dbReference type="STRING" id="1298598.JCM21714_725"/>
<gene>
    <name evidence="6" type="ORF">JCM21714_725</name>
</gene>
<keyword evidence="4" id="KW-1133">Transmembrane helix</keyword>
<organism evidence="6 7">
    <name type="scientific">Gracilibacillus boraciitolerans JCM 21714</name>
    <dbReference type="NCBI Taxonomy" id="1298598"/>
    <lineage>
        <taxon>Bacteria</taxon>
        <taxon>Bacillati</taxon>
        <taxon>Bacillota</taxon>
        <taxon>Bacilli</taxon>
        <taxon>Bacillales</taxon>
        <taxon>Bacillaceae</taxon>
        <taxon>Gracilibacillus</taxon>
    </lineage>
</organism>
<dbReference type="eggNOG" id="COG3336">
    <property type="taxonomic scope" value="Bacteria"/>
</dbReference>
<evidence type="ECO:0000256" key="1">
    <source>
        <dbReference type="ARBA" id="ARBA00004651"/>
    </source>
</evidence>
<dbReference type="AlphaFoldDB" id="W4VG78"/>
<evidence type="ECO:0000313" key="7">
    <source>
        <dbReference type="Proteomes" id="UP000019102"/>
    </source>
</evidence>
<dbReference type="EMBL" id="BAVS01000001">
    <property type="protein sequence ID" value="GAE91769.1"/>
    <property type="molecule type" value="Genomic_DNA"/>
</dbReference>
<protein>
    <submittedName>
        <fullName evidence="6">CtaG protein</fullName>
    </submittedName>
</protein>
<evidence type="ECO:0000256" key="3">
    <source>
        <dbReference type="ARBA" id="ARBA00022692"/>
    </source>
</evidence>
<comment type="caution">
    <text evidence="6">The sequence shown here is derived from an EMBL/GenBank/DDBJ whole genome shotgun (WGS) entry which is preliminary data.</text>
</comment>
<proteinExistence type="predicted"/>
<keyword evidence="2" id="KW-1003">Cell membrane</keyword>
<evidence type="ECO:0000256" key="5">
    <source>
        <dbReference type="ARBA" id="ARBA00023136"/>
    </source>
</evidence>
<evidence type="ECO:0000256" key="4">
    <source>
        <dbReference type="ARBA" id="ARBA00022989"/>
    </source>
</evidence>
<comment type="subcellular location">
    <subcellularLocation>
        <location evidence="1">Cell membrane</location>
        <topology evidence="1">Multi-pass membrane protein</topology>
    </subcellularLocation>
</comment>
<sequence>MSPLLKIGYIAANGILITPPACALIIFSSEVIYNTYGATGGWIQALALCVPGDVLSGLSLSGPDMFSPLGIVEDQQLGGIVMKITQEIIYGTVLARIFFPWFRSGTDKLIRYQVLTELNKYRKGRNG</sequence>
<dbReference type="Proteomes" id="UP000019102">
    <property type="component" value="Unassembled WGS sequence"/>
</dbReference>
<keyword evidence="5" id="KW-0472">Membrane</keyword>
<reference evidence="6 7" key="1">
    <citation type="journal article" date="2014" name="Genome Announc.">
        <title>Draft Genome Sequence of the Boron-Tolerant and Moderately Halotolerant Bacterium Gracilibacillus boraciitolerans JCM 21714T.</title>
        <authorList>
            <person name="Ahmed I."/>
            <person name="Oshima K."/>
            <person name="Suda W."/>
            <person name="Kitamura K."/>
            <person name="Iida T."/>
            <person name="Ohmori Y."/>
            <person name="Fujiwara T."/>
            <person name="Hattori M."/>
            <person name="Ohkuma M."/>
        </authorList>
    </citation>
    <scope>NUCLEOTIDE SEQUENCE [LARGE SCALE GENOMIC DNA]</scope>
    <source>
        <strain evidence="6 7">JCM 21714</strain>
    </source>
</reference>
<dbReference type="InterPro" id="IPR019108">
    <property type="entry name" value="Caa3_assmbl_CtaG-rel"/>
</dbReference>
<dbReference type="GO" id="GO:0005886">
    <property type="term" value="C:plasma membrane"/>
    <property type="evidence" value="ECO:0007669"/>
    <property type="project" value="UniProtKB-SubCell"/>
</dbReference>
<keyword evidence="7" id="KW-1185">Reference proteome</keyword>
<accession>W4VG78</accession>
<evidence type="ECO:0000256" key="2">
    <source>
        <dbReference type="ARBA" id="ARBA00022475"/>
    </source>
</evidence>